<dbReference type="PANTHER" id="PTHR24332">
    <property type="entry name" value="HOMEOBOX PROTEIN CDX"/>
    <property type="match status" value="1"/>
</dbReference>
<gene>
    <name evidence="10" type="ORF">A3Q56_00103</name>
</gene>
<evidence type="ECO:0000256" key="7">
    <source>
        <dbReference type="PROSITE-ProRule" id="PRU00108"/>
    </source>
</evidence>
<evidence type="ECO:0000256" key="5">
    <source>
        <dbReference type="ARBA" id="ARBA00023155"/>
    </source>
</evidence>
<keyword evidence="3" id="KW-0217">Developmental protein</keyword>
<dbReference type="InterPro" id="IPR009057">
    <property type="entry name" value="Homeodomain-like_sf"/>
</dbReference>
<dbReference type="PRINTS" id="PR00024">
    <property type="entry name" value="HOMEOBOX"/>
</dbReference>
<dbReference type="SUPFAM" id="SSF46689">
    <property type="entry name" value="Homeodomain-like"/>
    <property type="match status" value="1"/>
</dbReference>
<dbReference type="GO" id="GO:0009948">
    <property type="term" value="P:anterior/posterior axis specification"/>
    <property type="evidence" value="ECO:0007669"/>
    <property type="project" value="TreeGrafter"/>
</dbReference>
<evidence type="ECO:0000313" key="11">
    <source>
        <dbReference type="Proteomes" id="UP000078046"/>
    </source>
</evidence>
<dbReference type="EMBL" id="LWCA01000004">
    <property type="protein sequence ID" value="OAF72108.1"/>
    <property type="molecule type" value="Genomic_DNA"/>
</dbReference>
<evidence type="ECO:0000256" key="4">
    <source>
        <dbReference type="ARBA" id="ARBA00023125"/>
    </source>
</evidence>
<dbReference type="InterPro" id="IPR017970">
    <property type="entry name" value="Homeobox_CS"/>
</dbReference>
<evidence type="ECO:0000256" key="3">
    <source>
        <dbReference type="ARBA" id="ARBA00022473"/>
    </source>
</evidence>
<accession>A0A177BCS8</accession>
<reference evidence="10 11" key="1">
    <citation type="submission" date="2016-04" db="EMBL/GenBank/DDBJ databases">
        <title>The genome of Intoshia linei affirms orthonectids as highly simplified spiralians.</title>
        <authorList>
            <person name="Mikhailov K.V."/>
            <person name="Slusarev G.S."/>
            <person name="Nikitin M.A."/>
            <person name="Logacheva M.D."/>
            <person name="Penin A."/>
            <person name="Aleoshin V."/>
            <person name="Panchin Y.V."/>
        </authorList>
    </citation>
    <scope>NUCLEOTIDE SEQUENCE [LARGE SCALE GENOMIC DNA]</scope>
    <source>
        <strain evidence="10">Intl2013</strain>
        <tissue evidence="10">Whole animal</tissue>
    </source>
</reference>
<comment type="caution">
    <text evidence="10">The sequence shown here is derived from an EMBL/GenBank/DDBJ whole genome shotgun (WGS) entry which is preliminary data.</text>
</comment>
<protein>
    <submittedName>
        <fullName evidence="10">Caudal-type homeobox protein</fullName>
    </submittedName>
</protein>
<dbReference type="PROSITE" id="PS00027">
    <property type="entry name" value="HOMEOBOX_1"/>
    <property type="match status" value="1"/>
</dbReference>
<keyword evidence="4 7" id="KW-0238">DNA-binding</keyword>
<dbReference type="Gene3D" id="1.10.10.60">
    <property type="entry name" value="Homeodomain-like"/>
    <property type="match status" value="1"/>
</dbReference>
<sequence length="447" mass="52516">MTDIISKAEDSKNVCENLVQSPYKKKPKLEISESKMNMSQLENFEKYRDRSSFSNTSDYFTCSRQQLQENLHKSNACLSSIKENYYNFKENYKSPQKEALNNCVYSSTSTPITKKSFVRESMELNTPLSATVKPLQVKFNPESPKKNSISNNESVGTDINKLTPIKNEFKVFQSPIVLANLSYHQHDHHHNFQNQNQFKDIPVKQKIQNPENLNTFNTFHPMIDNKYIAVSYPPNFTHKMNAANNLSDQSFKNNINHISSVNSTQLYPSNQFFANPLHKYPTQNAPSNIFYNQIGKSNYYDYAADNCKYINVSGQNNPTFYSMEQCPKNENFSQPCEDMWNQKHCLNKNVNSHNIQHPYQWMNVQHNTPAEPNRTRTKEKYRIVYTDLQRLELEKEFHFSHYITIRRKGEISRMLGLSERQVKIWFQNRRAKERKISRKSNDEVQEN</sequence>
<dbReference type="GO" id="GO:0000981">
    <property type="term" value="F:DNA-binding transcription factor activity, RNA polymerase II-specific"/>
    <property type="evidence" value="ECO:0007669"/>
    <property type="project" value="InterPro"/>
</dbReference>
<evidence type="ECO:0000256" key="6">
    <source>
        <dbReference type="ARBA" id="ARBA00023242"/>
    </source>
</evidence>
<dbReference type="PANTHER" id="PTHR24332:SF9">
    <property type="entry name" value="HOMEOTIC PROTEIN CAUDAL"/>
    <property type="match status" value="1"/>
</dbReference>
<dbReference type="SMART" id="SM00389">
    <property type="entry name" value="HOX"/>
    <property type="match status" value="1"/>
</dbReference>
<dbReference type="GO" id="GO:0009887">
    <property type="term" value="P:animal organ morphogenesis"/>
    <property type="evidence" value="ECO:0007669"/>
    <property type="project" value="TreeGrafter"/>
</dbReference>
<dbReference type="Pfam" id="PF00046">
    <property type="entry name" value="Homeodomain"/>
    <property type="match status" value="1"/>
</dbReference>
<dbReference type="AlphaFoldDB" id="A0A177BCS8"/>
<evidence type="ECO:0000313" key="10">
    <source>
        <dbReference type="EMBL" id="OAF72108.1"/>
    </source>
</evidence>
<evidence type="ECO:0000256" key="2">
    <source>
        <dbReference type="ARBA" id="ARBA00010341"/>
    </source>
</evidence>
<evidence type="ECO:0000256" key="8">
    <source>
        <dbReference type="RuleBase" id="RU000682"/>
    </source>
</evidence>
<dbReference type="PROSITE" id="PS50071">
    <property type="entry name" value="HOMEOBOX_2"/>
    <property type="match status" value="1"/>
</dbReference>
<dbReference type="GO" id="GO:0030154">
    <property type="term" value="P:cell differentiation"/>
    <property type="evidence" value="ECO:0007669"/>
    <property type="project" value="TreeGrafter"/>
</dbReference>
<dbReference type="InterPro" id="IPR020479">
    <property type="entry name" value="HD_metazoa"/>
</dbReference>
<feature type="domain" description="Homeobox" evidence="9">
    <location>
        <begin position="376"/>
        <end position="436"/>
    </location>
</feature>
<dbReference type="PRINTS" id="PR00031">
    <property type="entry name" value="HTHREPRESSR"/>
</dbReference>
<organism evidence="10 11">
    <name type="scientific">Intoshia linei</name>
    <dbReference type="NCBI Taxonomy" id="1819745"/>
    <lineage>
        <taxon>Eukaryota</taxon>
        <taxon>Metazoa</taxon>
        <taxon>Spiralia</taxon>
        <taxon>Lophotrochozoa</taxon>
        <taxon>Mesozoa</taxon>
        <taxon>Orthonectida</taxon>
        <taxon>Rhopaluridae</taxon>
        <taxon>Intoshia</taxon>
    </lineage>
</organism>
<evidence type="ECO:0000256" key="1">
    <source>
        <dbReference type="ARBA" id="ARBA00004123"/>
    </source>
</evidence>
<dbReference type="OrthoDB" id="6159439at2759"/>
<comment type="subcellular location">
    <subcellularLocation>
        <location evidence="1 7 8">Nucleus</location>
    </subcellularLocation>
</comment>
<evidence type="ECO:0000259" key="9">
    <source>
        <dbReference type="PROSITE" id="PS50071"/>
    </source>
</evidence>
<dbReference type="InterPro" id="IPR001356">
    <property type="entry name" value="HD"/>
</dbReference>
<keyword evidence="5 7" id="KW-0371">Homeobox</keyword>
<dbReference type="InterPro" id="IPR000047">
    <property type="entry name" value="HTH_motif"/>
</dbReference>
<dbReference type="CDD" id="cd00086">
    <property type="entry name" value="homeodomain"/>
    <property type="match status" value="1"/>
</dbReference>
<name>A0A177BCS8_9BILA</name>
<dbReference type="GO" id="GO:0000977">
    <property type="term" value="F:RNA polymerase II transcription regulatory region sequence-specific DNA binding"/>
    <property type="evidence" value="ECO:0007669"/>
    <property type="project" value="TreeGrafter"/>
</dbReference>
<proteinExistence type="inferred from homology"/>
<feature type="DNA-binding region" description="Homeobox" evidence="7">
    <location>
        <begin position="378"/>
        <end position="437"/>
    </location>
</feature>
<dbReference type="FunFam" id="1.10.10.60:FF:000574">
    <property type="entry name" value="Homeobox protein CHOX-CAD2"/>
    <property type="match status" value="1"/>
</dbReference>
<keyword evidence="11" id="KW-1185">Reference proteome</keyword>
<comment type="similarity">
    <text evidence="2">Belongs to the Caudal homeobox family.</text>
</comment>
<dbReference type="InterPro" id="IPR047152">
    <property type="entry name" value="Caudal_homeobox"/>
</dbReference>
<keyword evidence="6 7" id="KW-0539">Nucleus</keyword>
<dbReference type="Proteomes" id="UP000078046">
    <property type="component" value="Unassembled WGS sequence"/>
</dbReference>
<dbReference type="GO" id="GO:0005634">
    <property type="term" value="C:nucleus"/>
    <property type="evidence" value="ECO:0007669"/>
    <property type="project" value="UniProtKB-SubCell"/>
</dbReference>